<feature type="compositionally biased region" description="Low complexity" evidence="1">
    <location>
        <begin position="14"/>
        <end position="24"/>
    </location>
</feature>
<dbReference type="Proteomes" id="UP000217199">
    <property type="component" value="Unassembled WGS sequence"/>
</dbReference>
<feature type="compositionally biased region" description="Basic residues" evidence="1">
    <location>
        <begin position="1"/>
        <end position="13"/>
    </location>
</feature>
<gene>
    <name evidence="2" type="ORF">PNOK_0424200</name>
</gene>
<evidence type="ECO:0000313" key="2">
    <source>
        <dbReference type="EMBL" id="PAV19308.1"/>
    </source>
</evidence>
<dbReference type="OrthoDB" id="3238347at2759"/>
<feature type="region of interest" description="Disordered" evidence="1">
    <location>
        <begin position="1"/>
        <end position="71"/>
    </location>
</feature>
<keyword evidence="3" id="KW-1185">Reference proteome</keyword>
<comment type="caution">
    <text evidence="2">The sequence shown here is derived from an EMBL/GenBank/DDBJ whole genome shotgun (WGS) entry which is preliminary data.</text>
</comment>
<feature type="compositionally biased region" description="Polar residues" evidence="1">
    <location>
        <begin position="25"/>
        <end position="43"/>
    </location>
</feature>
<sequence length="97" mass="10494">MGRSAKLHKRVKKAVSSASSTQTSKNTISLPPKVSNTSNTQASSKKRAGLKEKAANTKSLPRDAQGRVLGGVDYVNLMMGGRRRAREEAEKLRANQN</sequence>
<reference evidence="2 3" key="1">
    <citation type="journal article" date="2017" name="Mol. Ecol.">
        <title>Comparative and population genomic landscape of Phellinus noxius: A hypervariable fungus causing root rot in trees.</title>
        <authorList>
            <person name="Chung C.L."/>
            <person name="Lee T.J."/>
            <person name="Akiba M."/>
            <person name="Lee H.H."/>
            <person name="Kuo T.H."/>
            <person name="Liu D."/>
            <person name="Ke H.M."/>
            <person name="Yokoi T."/>
            <person name="Roa M.B."/>
            <person name="Lu M.J."/>
            <person name="Chang Y.Y."/>
            <person name="Ann P.J."/>
            <person name="Tsai J.N."/>
            <person name="Chen C.Y."/>
            <person name="Tzean S.S."/>
            <person name="Ota Y."/>
            <person name="Hattori T."/>
            <person name="Sahashi N."/>
            <person name="Liou R.F."/>
            <person name="Kikuchi T."/>
            <person name="Tsai I.J."/>
        </authorList>
    </citation>
    <scope>NUCLEOTIDE SEQUENCE [LARGE SCALE GENOMIC DNA]</scope>
    <source>
        <strain evidence="2 3">FFPRI411160</strain>
    </source>
</reference>
<organism evidence="2 3">
    <name type="scientific">Pyrrhoderma noxium</name>
    <dbReference type="NCBI Taxonomy" id="2282107"/>
    <lineage>
        <taxon>Eukaryota</taxon>
        <taxon>Fungi</taxon>
        <taxon>Dikarya</taxon>
        <taxon>Basidiomycota</taxon>
        <taxon>Agaricomycotina</taxon>
        <taxon>Agaricomycetes</taxon>
        <taxon>Hymenochaetales</taxon>
        <taxon>Hymenochaetaceae</taxon>
        <taxon>Pyrrhoderma</taxon>
    </lineage>
</organism>
<dbReference type="EMBL" id="NBII01000004">
    <property type="protein sequence ID" value="PAV19308.1"/>
    <property type="molecule type" value="Genomic_DNA"/>
</dbReference>
<evidence type="ECO:0000256" key="1">
    <source>
        <dbReference type="SAM" id="MobiDB-lite"/>
    </source>
</evidence>
<accession>A0A286UID6</accession>
<dbReference type="InParanoid" id="A0A286UID6"/>
<protein>
    <submittedName>
        <fullName evidence="2">Uncharacterized protein</fullName>
    </submittedName>
</protein>
<dbReference type="AlphaFoldDB" id="A0A286UID6"/>
<proteinExistence type="predicted"/>
<evidence type="ECO:0000313" key="3">
    <source>
        <dbReference type="Proteomes" id="UP000217199"/>
    </source>
</evidence>
<name>A0A286UID6_9AGAM</name>
<feature type="compositionally biased region" description="Basic and acidic residues" evidence="1">
    <location>
        <begin position="49"/>
        <end position="65"/>
    </location>
</feature>